<dbReference type="AlphaFoldDB" id="A0AAE3FSW3"/>
<keyword evidence="2" id="KW-0812">Transmembrane</keyword>
<dbReference type="PANTHER" id="PTHR17920:SF3">
    <property type="entry name" value="TRANSMEMBRANE AND COILED-COIL DOMAIN-CONTAINING PROTEIN 4"/>
    <property type="match status" value="1"/>
</dbReference>
<comment type="subcellular location">
    <subcellularLocation>
        <location evidence="1">Membrane</location>
        <topology evidence="1">Multi-pass membrane protein</topology>
    </subcellularLocation>
</comment>
<dbReference type="SUPFAM" id="SSF53474">
    <property type="entry name" value="alpha/beta-Hydrolases"/>
    <property type="match status" value="1"/>
</dbReference>
<protein>
    <submittedName>
        <fullName evidence="5">TMCO4 family protein</fullName>
    </submittedName>
</protein>
<evidence type="ECO:0000313" key="5">
    <source>
        <dbReference type="EMBL" id="MCL9814445.1"/>
    </source>
</evidence>
<dbReference type="Pfam" id="PF05277">
    <property type="entry name" value="DUF726"/>
    <property type="match status" value="1"/>
</dbReference>
<dbReference type="EMBL" id="JAKRVY010000007">
    <property type="protein sequence ID" value="MCL9814445.1"/>
    <property type="molecule type" value="Genomic_DNA"/>
</dbReference>
<sequence>MFAAGGTLGVAGGGAFYVYESLQGDFGDHAAPLSPPVLSTRGTATDTGDAGPVRTEGAWAIDDSSELFLFVHGFDTEDDAARDQAYATQVGLDDLRPAPVAAYSWDSAVNWDAAKRNADANAAPLADWLIDWDRTDGRPIHLVGYSLGARVVCETLRVLEDHGETGVPASVSLLGGAIPYDSVERPGRYGSAIAAVDAQVTNFHSRNDRVLGWVYRVSDRTRAVGHGGINTPDAAPAGYRDVAVTELVDDHYSYFQPGEGCLPQLVEQIE</sequence>
<dbReference type="Proteomes" id="UP001202674">
    <property type="component" value="Unassembled WGS sequence"/>
</dbReference>
<evidence type="ECO:0000256" key="3">
    <source>
        <dbReference type="ARBA" id="ARBA00022989"/>
    </source>
</evidence>
<evidence type="ECO:0000256" key="4">
    <source>
        <dbReference type="ARBA" id="ARBA00023136"/>
    </source>
</evidence>
<gene>
    <name evidence="5" type="ORF">AArcSt11_12370</name>
</gene>
<evidence type="ECO:0000313" key="6">
    <source>
        <dbReference type="Proteomes" id="UP001202674"/>
    </source>
</evidence>
<dbReference type="RefSeq" id="WP_250597462.1">
    <property type="nucleotide sequence ID" value="NZ_JAKRVY010000007.1"/>
</dbReference>
<accession>A0AAE3FSW3</accession>
<proteinExistence type="predicted"/>
<dbReference type="PANTHER" id="PTHR17920">
    <property type="entry name" value="TRANSMEMBRANE AND COILED-COIL DOMAIN-CONTAINING PROTEIN 4 TMCO4"/>
    <property type="match status" value="1"/>
</dbReference>
<comment type="caution">
    <text evidence="5">The sequence shown here is derived from an EMBL/GenBank/DDBJ whole genome shotgun (WGS) entry which is preliminary data.</text>
</comment>
<keyword evidence="3" id="KW-1133">Transmembrane helix</keyword>
<reference evidence="5 6" key="1">
    <citation type="journal article" date="2022" name="Syst. Appl. Microbiol.">
        <title>Natronocalculus amylovorans gen. nov., sp. nov., and Natranaeroarchaeum aerophilus sp. nov., dominant culturable amylolytic natronoarchaea from hypersaline soda lakes in southwestern Siberia.</title>
        <authorList>
            <person name="Sorokin D.Y."/>
            <person name="Elcheninov A.G."/>
            <person name="Khizhniak T.V."/>
            <person name="Koenen M."/>
            <person name="Bale N.J."/>
            <person name="Damste J.S.S."/>
            <person name="Kublanov I.V."/>
        </authorList>
    </citation>
    <scope>NUCLEOTIDE SEQUENCE [LARGE SCALE GENOMIC DNA]</scope>
    <source>
        <strain evidence="5 6">AArc-St1-1</strain>
    </source>
</reference>
<dbReference type="Gene3D" id="3.40.50.1820">
    <property type="entry name" value="alpha/beta hydrolase"/>
    <property type="match status" value="1"/>
</dbReference>
<organism evidence="5 6">
    <name type="scientific">Natranaeroarchaeum aerophilus</name>
    <dbReference type="NCBI Taxonomy" id="2917711"/>
    <lineage>
        <taxon>Archaea</taxon>
        <taxon>Methanobacteriati</taxon>
        <taxon>Methanobacteriota</taxon>
        <taxon>Stenosarchaea group</taxon>
        <taxon>Halobacteria</taxon>
        <taxon>Halobacteriales</taxon>
        <taxon>Natronoarchaeaceae</taxon>
        <taxon>Natranaeroarchaeum</taxon>
    </lineage>
</organism>
<dbReference type="GO" id="GO:0016020">
    <property type="term" value="C:membrane"/>
    <property type="evidence" value="ECO:0007669"/>
    <property type="project" value="UniProtKB-SubCell"/>
</dbReference>
<dbReference type="InterPro" id="IPR029058">
    <property type="entry name" value="AB_hydrolase_fold"/>
</dbReference>
<name>A0AAE3FSW3_9EURY</name>
<keyword evidence="6" id="KW-1185">Reference proteome</keyword>
<dbReference type="InterPro" id="IPR007941">
    <property type="entry name" value="DUF726"/>
</dbReference>
<keyword evidence="4" id="KW-0472">Membrane</keyword>
<evidence type="ECO:0000256" key="1">
    <source>
        <dbReference type="ARBA" id="ARBA00004141"/>
    </source>
</evidence>
<evidence type="ECO:0000256" key="2">
    <source>
        <dbReference type="ARBA" id="ARBA00022692"/>
    </source>
</evidence>